<accession>A0A6S6R0N3</accession>
<organism evidence="1 2">
    <name type="scientific">Anaerocolumna cellulosilytica</name>
    <dbReference type="NCBI Taxonomy" id="433286"/>
    <lineage>
        <taxon>Bacteria</taxon>
        <taxon>Bacillati</taxon>
        <taxon>Bacillota</taxon>
        <taxon>Clostridia</taxon>
        <taxon>Lachnospirales</taxon>
        <taxon>Lachnospiraceae</taxon>
        <taxon>Anaerocolumna</taxon>
    </lineage>
</organism>
<protein>
    <submittedName>
        <fullName evidence="1">Uncharacterized protein</fullName>
    </submittedName>
</protein>
<keyword evidence="2" id="KW-1185">Reference proteome</keyword>
<dbReference type="AlphaFoldDB" id="A0A6S6R0N3"/>
<proteinExistence type="predicted"/>
<name>A0A6S6R0N3_9FIRM</name>
<dbReference type="EMBL" id="AP023367">
    <property type="protein sequence ID" value="BCJ93155.1"/>
    <property type="molecule type" value="Genomic_DNA"/>
</dbReference>
<gene>
    <name evidence="1" type="ORF">acsn021_07240</name>
</gene>
<sequence length="198" mass="21885">MKRYILSIVLILSMVMLAGCNKNKEIVAEDVKANTVLIKNDGTVQAATIENFDKEYYNLEELTTYINEKVSEYNQKNGVDSVVLGELKLIDTNAVLIMNFKSLEHYNYFAETSAVVTSTTSAKNGEITLPDTFLSAKDGAAISAADALKNEKYKVLSIKENTEVLVDGTIKYYTNGRLNGKSKIQTSTEGDTIVVYKP</sequence>
<dbReference type="RefSeq" id="WP_184095871.1">
    <property type="nucleotide sequence ID" value="NZ_AP023367.1"/>
</dbReference>
<dbReference type="Proteomes" id="UP000515561">
    <property type="component" value="Chromosome"/>
</dbReference>
<evidence type="ECO:0000313" key="1">
    <source>
        <dbReference type="EMBL" id="BCJ93155.1"/>
    </source>
</evidence>
<evidence type="ECO:0000313" key="2">
    <source>
        <dbReference type="Proteomes" id="UP000515561"/>
    </source>
</evidence>
<reference evidence="1 2" key="1">
    <citation type="journal article" date="2016" name="Int. J. Syst. Evol. Microbiol.">
        <title>Descriptions of Anaerotaenia torta gen. nov., sp. nov. and Anaerocolumna cellulosilytica gen. nov., sp. nov. isolated from a methanogenic reactor of cattle waste.</title>
        <authorList>
            <person name="Uek A."/>
            <person name="Ohtaki Y."/>
            <person name="Kaku N."/>
            <person name="Ueki K."/>
        </authorList>
    </citation>
    <scope>NUCLEOTIDE SEQUENCE [LARGE SCALE GENOMIC DNA]</scope>
    <source>
        <strain evidence="1 2">SN021</strain>
    </source>
</reference>
<dbReference type="PROSITE" id="PS51257">
    <property type="entry name" value="PROKAR_LIPOPROTEIN"/>
    <property type="match status" value="1"/>
</dbReference>
<dbReference type="KEGG" id="acel:acsn021_07240"/>